<dbReference type="InterPro" id="IPR010982">
    <property type="entry name" value="Lambda_DNA-bd_dom_sf"/>
</dbReference>
<feature type="domain" description="HTH lacI-type" evidence="4">
    <location>
        <begin position="3"/>
        <end position="46"/>
    </location>
</feature>
<name>A0A0M6WNR7_9FIRM</name>
<gene>
    <name evidence="5" type="ORF">T1815_19701</name>
</gene>
<keyword evidence="1" id="KW-0805">Transcription regulation</keyword>
<evidence type="ECO:0000256" key="1">
    <source>
        <dbReference type="ARBA" id="ARBA00023015"/>
    </source>
</evidence>
<dbReference type="SUPFAM" id="SSF47413">
    <property type="entry name" value="lambda repressor-like DNA-binding domains"/>
    <property type="match status" value="1"/>
</dbReference>
<protein>
    <submittedName>
        <fullName evidence="5">Transcriptional regulator, LacI family</fullName>
    </submittedName>
</protein>
<dbReference type="GO" id="GO:0003700">
    <property type="term" value="F:DNA-binding transcription factor activity"/>
    <property type="evidence" value="ECO:0007669"/>
    <property type="project" value="TreeGrafter"/>
</dbReference>
<evidence type="ECO:0000259" key="4">
    <source>
        <dbReference type="PROSITE" id="PS50932"/>
    </source>
</evidence>
<dbReference type="PANTHER" id="PTHR30146:SF109">
    <property type="entry name" value="HTH-TYPE TRANSCRIPTIONAL REGULATOR GALS"/>
    <property type="match status" value="1"/>
</dbReference>
<dbReference type="CDD" id="cd01392">
    <property type="entry name" value="HTH_LacI"/>
    <property type="match status" value="1"/>
</dbReference>
<reference evidence="6" key="1">
    <citation type="submission" date="2015-05" db="EMBL/GenBank/DDBJ databases">
        <authorList>
            <consortium name="Pathogen Informatics"/>
        </authorList>
    </citation>
    <scope>NUCLEOTIDE SEQUENCE [LARGE SCALE GENOMIC DNA]</scope>
    <source>
        <strain evidence="6">T1-815</strain>
    </source>
</reference>
<dbReference type="Gene3D" id="1.10.260.40">
    <property type="entry name" value="lambda repressor-like DNA-binding domains"/>
    <property type="match status" value="1"/>
</dbReference>
<keyword evidence="2" id="KW-0238">DNA-binding</keyword>
<dbReference type="SUPFAM" id="SSF53822">
    <property type="entry name" value="Periplasmic binding protein-like I"/>
    <property type="match status" value="1"/>
</dbReference>
<dbReference type="Proteomes" id="UP000049472">
    <property type="component" value="Unassembled WGS sequence"/>
</dbReference>
<organism evidence="5 6">
    <name type="scientific">Agathobacter rectalis</name>
    <dbReference type="NCBI Taxonomy" id="39491"/>
    <lineage>
        <taxon>Bacteria</taxon>
        <taxon>Bacillati</taxon>
        <taxon>Bacillota</taxon>
        <taxon>Clostridia</taxon>
        <taxon>Lachnospirales</taxon>
        <taxon>Lachnospiraceae</taxon>
        <taxon>Agathobacter</taxon>
    </lineage>
</organism>
<dbReference type="InterPro" id="IPR000843">
    <property type="entry name" value="HTH_LacI"/>
</dbReference>
<keyword evidence="3" id="KW-0804">Transcription</keyword>
<dbReference type="AlphaFoldDB" id="A0A0M6WNR7"/>
<dbReference type="Gene3D" id="3.40.50.2300">
    <property type="match status" value="2"/>
</dbReference>
<dbReference type="EMBL" id="CVRQ01000022">
    <property type="protein sequence ID" value="CRL39006.1"/>
    <property type="molecule type" value="Genomic_DNA"/>
</dbReference>
<evidence type="ECO:0000313" key="5">
    <source>
        <dbReference type="EMBL" id="CRL39006.1"/>
    </source>
</evidence>
<accession>A0A0M6WNR7</accession>
<evidence type="ECO:0000256" key="2">
    <source>
        <dbReference type="ARBA" id="ARBA00023125"/>
    </source>
</evidence>
<sequence length="352" mass="39024">MSITAKELAKQLNLSEAAISMALNNKPGVSTLTRKRVLEAATSAGYDFSRISNTNEAPASNGTLYFVIYRKNGAVVPNSPVYTHTEHGVLVQDVPFFSQLSEGIDLGCRHCHYYLNISYIYENDDIEALLSEWKRLGAKGILLLGTEMEKHDIKPFTRCSLPVVLIDNYFEALNLDCVTINNHQGAYLATDYLIKQTHTQPGYLHSSYIITGFEERADGFYKAIRKNGMSTSRSVVHHLSPTVDGAYCDMKAVIKSGDELARCYFADNDLIAAGAMRALSEAGYRIPEDISVIGFDDMPMCTYITPPLSTVHVPKQYMGEIAVKRLAEIINSTSASHVKIEISTEIIKRKSC</sequence>
<dbReference type="InterPro" id="IPR028082">
    <property type="entry name" value="Peripla_BP_I"/>
</dbReference>
<dbReference type="SMART" id="SM00354">
    <property type="entry name" value="HTH_LACI"/>
    <property type="match status" value="1"/>
</dbReference>
<evidence type="ECO:0000256" key="3">
    <source>
        <dbReference type="ARBA" id="ARBA00023163"/>
    </source>
</evidence>
<dbReference type="InterPro" id="IPR046335">
    <property type="entry name" value="LacI/GalR-like_sensor"/>
</dbReference>
<evidence type="ECO:0000313" key="6">
    <source>
        <dbReference type="Proteomes" id="UP000049472"/>
    </source>
</evidence>
<dbReference type="GO" id="GO:0000976">
    <property type="term" value="F:transcription cis-regulatory region binding"/>
    <property type="evidence" value="ECO:0007669"/>
    <property type="project" value="TreeGrafter"/>
</dbReference>
<dbReference type="Pfam" id="PF13377">
    <property type="entry name" value="Peripla_BP_3"/>
    <property type="match status" value="1"/>
</dbReference>
<proteinExistence type="predicted"/>
<dbReference type="RefSeq" id="WP_055062070.1">
    <property type="nucleotide sequence ID" value="NZ_CVRQ01000022.1"/>
</dbReference>
<dbReference type="PROSITE" id="PS50932">
    <property type="entry name" value="HTH_LACI_2"/>
    <property type="match status" value="1"/>
</dbReference>
<keyword evidence="6" id="KW-1185">Reference proteome</keyword>
<dbReference type="PANTHER" id="PTHR30146">
    <property type="entry name" value="LACI-RELATED TRANSCRIPTIONAL REPRESSOR"/>
    <property type="match status" value="1"/>
</dbReference>